<dbReference type="Pfam" id="PF02493">
    <property type="entry name" value="MORN"/>
    <property type="match status" value="2"/>
</dbReference>
<accession>A0A7R8VZV9</accession>
<keyword evidence="2" id="KW-0677">Repeat</keyword>
<dbReference type="PANTHER" id="PTHR46614">
    <property type="entry name" value="MORN REPEAT-CONTAINING PROTEIN 4"/>
    <property type="match status" value="1"/>
</dbReference>
<dbReference type="GO" id="GO:0042995">
    <property type="term" value="C:cell projection"/>
    <property type="evidence" value="ECO:0007669"/>
    <property type="project" value="UniProtKB-SubCell"/>
</dbReference>
<feature type="compositionally biased region" description="Basic residues" evidence="4">
    <location>
        <begin position="8"/>
        <end position="20"/>
    </location>
</feature>
<name>A0A7R8VZV9_TIMDO</name>
<comment type="subcellular location">
    <subcellularLocation>
        <location evidence="1">Cell projection</location>
    </subcellularLocation>
</comment>
<evidence type="ECO:0000256" key="1">
    <source>
        <dbReference type="ARBA" id="ARBA00004316"/>
    </source>
</evidence>
<dbReference type="InterPro" id="IPR052315">
    <property type="entry name" value="MORN4"/>
</dbReference>
<evidence type="ECO:0000256" key="4">
    <source>
        <dbReference type="SAM" id="MobiDB-lite"/>
    </source>
</evidence>
<evidence type="ECO:0000313" key="5">
    <source>
        <dbReference type="EMBL" id="CAD7205972.1"/>
    </source>
</evidence>
<evidence type="ECO:0000256" key="2">
    <source>
        <dbReference type="ARBA" id="ARBA00022737"/>
    </source>
</evidence>
<feature type="compositionally biased region" description="Polar residues" evidence="4">
    <location>
        <begin position="21"/>
        <end position="35"/>
    </location>
</feature>
<dbReference type="InterPro" id="IPR003409">
    <property type="entry name" value="MORN"/>
</dbReference>
<reference evidence="5" key="1">
    <citation type="submission" date="2020-11" db="EMBL/GenBank/DDBJ databases">
        <authorList>
            <person name="Tran Van P."/>
        </authorList>
    </citation>
    <scope>NUCLEOTIDE SEQUENCE</scope>
</reference>
<dbReference type="AlphaFoldDB" id="A0A7R8VZV9"/>
<protein>
    <submittedName>
        <fullName evidence="5">Uncharacterized protein</fullName>
    </submittedName>
</protein>
<gene>
    <name evidence="5" type="ORF">TDIB3V08_LOCUS12121</name>
</gene>
<organism evidence="5">
    <name type="scientific">Timema douglasi</name>
    <name type="common">Walking stick</name>
    <dbReference type="NCBI Taxonomy" id="61478"/>
    <lineage>
        <taxon>Eukaryota</taxon>
        <taxon>Metazoa</taxon>
        <taxon>Ecdysozoa</taxon>
        <taxon>Arthropoda</taxon>
        <taxon>Hexapoda</taxon>
        <taxon>Insecta</taxon>
        <taxon>Pterygota</taxon>
        <taxon>Neoptera</taxon>
        <taxon>Polyneoptera</taxon>
        <taxon>Phasmatodea</taxon>
        <taxon>Timematodea</taxon>
        <taxon>Timematoidea</taxon>
        <taxon>Timematidae</taxon>
        <taxon>Timema</taxon>
    </lineage>
</organism>
<proteinExistence type="predicted"/>
<dbReference type="PANTHER" id="PTHR46614:SF1">
    <property type="entry name" value="MORN REPEAT-CONTAINING PROTEIN 4"/>
    <property type="match status" value="1"/>
</dbReference>
<feature type="region of interest" description="Disordered" evidence="4">
    <location>
        <begin position="1"/>
        <end position="35"/>
    </location>
</feature>
<sequence length="106" mass="11551">MCFDRSSQYKKSKGKNKIKKQPTSESSEVDGSTLVGETSWSVMPGVMKTGAYRYEDGTNYVGDWNPRGQKHGMGHMALPDGTRYDGAFQNGLCSGLGIMCFPDGAK</sequence>
<dbReference type="Gene3D" id="2.20.110.10">
    <property type="entry name" value="Histone H3 K4-specific methyltransferase SET7/9 N-terminal domain"/>
    <property type="match status" value="1"/>
</dbReference>
<dbReference type="SUPFAM" id="SSF82185">
    <property type="entry name" value="Histone H3 K4-specific methyltransferase SET7/9 N-terminal domain"/>
    <property type="match status" value="1"/>
</dbReference>
<dbReference type="GO" id="GO:0048678">
    <property type="term" value="P:response to axon injury"/>
    <property type="evidence" value="ECO:0007669"/>
    <property type="project" value="TreeGrafter"/>
</dbReference>
<dbReference type="EMBL" id="OA577943">
    <property type="protein sequence ID" value="CAD7205972.1"/>
    <property type="molecule type" value="Genomic_DNA"/>
</dbReference>
<dbReference type="SMART" id="SM00698">
    <property type="entry name" value="MORN"/>
    <property type="match status" value="2"/>
</dbReference>
<evidence type="ECO:0000256" key="3">
    <source>
        <dbReference type="ARBA" id="ARBA00023273"/>
    </source>
</evidence>
<keyword evidence="3" id="KW-0966">Cell projection</keyword>